<dbReference type="InterPro" id="IPR005835">
    <property type="entry name" value="NTP_transferase_dom"/>
</dbReference>
<dbReference type="AlphaFoldDB" id="N1VZJ6"/>
<dbReference type="EMBL" id="AOGY02000051">
    <property type="protein sequence ID" value="EMY69399.1"/>
    <property type="molecule type" value="Genomic_DNA"/>
</dbReference>
<feature type="domain" description="Nucleotidyl transferase" evidence="1">
    <location>
        <begin position="2"/>
        <end position="213"/>
    </location>
</feature>
<dbReference type="Pfam" id="PF00483">
    <property type="entry name" value="NTP_transferase"/>
    <property type="match status" value="1"/>
</dbReference>
<gene>
    <name evidence="2" type="primary">rfbF</name>
    <name evidence="2" type="ORF">LEP1GSC199_2197</name>
</gene>
<dbReference type="NCBIfam" id="TIGR02623">
    <property type="entry name" value="G1P_cyt_trans"/>
    <property type="match status" value="1"/>
</dbReference>
<evidence type="ECO:0000259" key="1">
    <source>
        <dbReference type="Pfam" id="PF00483"/>
    </source>
</evidence>
<dbReference type="GO" id="GO:0047343">
    <property type="term" value="F:glucose-1-phosphate cytidylyltransferase activity"/>
    <property type="evidence" value="ECO:0007669"/>
    <property type="project" value="UniProtKB-EC"/>
</dbReference>
<reference evidence="2 3" key="1">
    <citation type="submission" date="2013-03" db="EMBL/GenBank/DDBJ databases">
        <authorList>
            <person name="Harkins D.M."/>
            <person name="Durkin A.S."/>
            <person name="Brinkac L.M."/>
            <person name="Haft D.H."/>
            <person name="Selengut J.D."/>
            <person name="Sanka R."/>
            <person name="DePew J."/>
            <person name="Purushe J."/>
            <person name="Galloway R.L."/>
            <person name="Vinetz J.M."/>
            <person name="Sutton G.G."/>
            <person name="Nierman W.C."/>
            <person name="Fouts D.E."/>
        </authorList>
    </citation>
    <scope>NUCLEOTIDE SEQUENCE [LARGE SCALE GENOMIC DNA]</scope>
    <source>
        <strain evidence="2 3">Waz Holland</strain>
    </source>
</reference>
<proteinExistence type="predicted"/>
<dbReference type="GO" id="GO:0009243">
    <property type="term" value="P:O antigen biosynthetic process"/>
    <property type="evidence" value="ECO:0007669"/>
    <property type="project" value="InterPro"/>
</dbReference>
<keyword evidence="2" id="KW-0808">Transferase</keyword>
<dbReference type="PANTHER" id="PTHR47183">
    <property type="entry name" value="GLUCOSE-1-PHOSPHATE CYTIDYLYLTRANSFERASE-RELATED"/>
    <property type="match status" value="1"/>
</dbReference>
<dbReference type="RefSeq" id="WP_002982350.1">
    <property type="nucleotide sequence ID" value="NZ_AOGY02000051.1"/>
</dbReference>
<dbReference type="InterPro" id="IPR013446">
    <property type="entry name" value="G1P_cyt_trans-like"/>
</dbReference>
<dbReference type="Gene3D" id="3.90.550.10">
    <property type="entry name" value="Spore Coat Polysaccharide Biosynthesis Protein SpsA, Chain A"/>
    <property type="match status" value="1"/>
</dbReference>
<protein>
    <submittedName>
        <fullName evidence="2">Glucose-1-phosphate cytidylyltransferase</fullName>
        <ecNumber evidence="2">2.7.7.33</ecNumber>
    </submittedName>
</protein>
<sequence length="256" mass="28939">MKTIILAGGFGTRLAEYTDVIPKPMVTIGGKPILWHIMNTYASFGHKDFYLALGYKAEFVKEYFLNYRSLNSDFMVDLSNGSVQNHSVTSIDWLITLVDTGVNSLTGGRVKRLQNFIGNEPFLLTYGDGVSDVNIKTLVEFHKSHGKMVTVTAVHPAARFGELDIQDGLVKSFQEKPQTTRGWINGGYFVIEPEFFELIAGDSTVLEKEPLELVAKMGELMAYEHEGFWQCMDTKRDKDYLEDLWISGNAPWKVQY</sequence>
<dbReference type="InterPro" id="IPR029044">
    <property type="entry name" value="Nucleotide-diphossugar_trans"/>
</dbReference>
<accession>N1VZJ6</accession>
<dbReference type="InterPro" id="IPR046981">
    <property type="entry name" value="G1P_cyt_trans"/>
</dbReference>
<dbReference type="Proteomes" id="UP000012227">
    <property type="component" value="Unassembled WGS sequence"/>
</dbReference>
<evidence type="ECO:0000313" key="2">
    <source>
        <dbReference type="EMBL" id="EMY69399.1"/>
    </source>
</evidence>
<evidence type="ECO:0000313" key="3">
    <source>
        <dbReference type="Proteomes" id="UP000012227"/>
    </source>
</evidence>
<dbReference type="STRING" id="1218591.LEP1GSC199_2197"/>
<keyword evidence="2" id="KW-0548">Nucleotidyltransferase</keyword>
<comment type="caution">
    <text evidence="2">The sequence shown here is derived from an EMBL/GenBank/DDBJ whole genome shotgun (WGS) entry which is preliminary data.</text>
</comment>
<dbReference type="CDD" id="cd02524">
    <property type="entry name" value="G1P_cytidylyltransferase"/>
    <property type="match status" value="1"/>
</dbReference>
<dbReference type="PANTHER" id="PTHR47183:SF1">
    <property type="entry name" value="GLUCOSE-1-PHOSPHATE CYTIDYLYLTRANSFERASE"/>
    <property type="match status" value="1"/>
</dbReference>
<name>N1VZJ6_9LEPT</name>
<organism evidence="2 3">
    <name type="scientific">Leptospira vanthielii serovar Holland str. Waz Holland = ATCC 700522</name>
    <dbReference type="NCBI Taxonomy" id="1218591"/>
    <lineage>
        <taxon>Bacteria</taxon>
        <taxon>Pseudomonadati</taxon>
        <taxon>Spirochaetota</taxon>
        <taxon>Spirochaetia</taxon>
        <taxon>Leptospirales</taxon>
        <taxon>Leptospiraceae</taxon>
        <taxon>Leptospira</taxon>
    </lineage>
</organism>
<dbReference type="EC" id="2.7.7.33" evidence="2"/>
<dbReference type="SUPFAM" id="SSF53448">
    <property type="entry name" value="Nucleotide-diphospho-sugar transferases"/>
    <property type="match status" value="1"/>
</dbReference>